<feature type="domain" description="NADP-dependent oxidoreductase" evidence="7">
    <location>
        <begin position="32"/>
        <end position="281"/>
    </location>
</feature>
<evidence type="ECO:0000256" key="1">
    <source>
        <dbReference type="ARBA" id="ARBA00007905"/>
    </source>
</evidence>
<evidence type="ECO:0000256" key="2">
    <source>
        <dbReference type="ARBA" id="ARBA00022857"/>
    </source>
</evidence>
<dbReference type="Proteomes" id="UP000051820">
    <property type="component" value="Unassembled WGS sequence"/>
</dbReference>
<dbReference type="CDD" id="cd19071">
    <property type="entry name" value="AKR_AKR1-5-like"/>
    <property type="match status" value="1"/>
</dbReference>
<dbReference type="PRINTS" id="PR00069">
    <property type="entry name" value="ALDKETRDTASE"/>
</dbReference>
<keyword evidence="3" id="KW-0560">Oxidoreductase</keyword>
<dbReference type="SUPFAM" id="SSF51430">
    <property type="entry name" value="NAD(P)-linked oxidoreductase"/>
    <property type="match status" value="1"/>
</dbReference>
<dbReference type="InterPro" id="IPR023210">
    <property type="entry name" value="NADP_OxRdtase_dom"/>
</dbReference>
<dbReference type="eggNOG" id="COG0656">
    <property type="taxonomic scope" value="Bacteria"/>
</dbReference>
<evidence type="ECO:0000313" key="8">
    <source>
        <dbReference type="EMBL" id="KRM09435.1"/>
    </source>
</evidence>
<dbReference type="PROSITE" id="PS00062">
    <property type="entry name" value="ALDOKETO_REDUCTASE_2"/>
    <property type="match status" value="1"/>
</dbReference>
<dbReference type="PANTHER" id="PTHR43827">
    <property type="entry name" value="2,5-DIKETO-D-GLUCONIC ACID REDUCTASE"/>
    <property type="match status" value="1"/>
</dbReference>
<dbReference type="EMBL" id="AZGF01000041">
    <property type="protein sequence ID" value="KRM09435.1"/>
    <property type="molecule type" value="Genomic_DNA"/>
</dbReference>
<comment type="similarity">
    <text evidence="1">Belongs to the aldo/keto reductase family.</text>
</comment>
<name>A0A0R1VZZ0_9LACO</name>
<evidence type="ECO:0000313" key="9">
    <source>
        <dbReference type="Proteomes" id="UP000051820"/>
    </source>
</evidence>
<dbReference type="PANTHER" id="PTHR43827:SF3">
    <property type="entry name" value="NADP-DEPENDENT OXIDOREDUCTASE DOMAIN-CONTAINING PROTEIN"/>
    <property type="match status" value="1"/>
</dbReference>
<feature type="active site" description="Proton donor" evidence="4">
    <location>
        <position position="66"/>
    </location>
</feature>
<dbReference type="PROSITE" id="PS00798">
    <property type="entry name" value="ALDOKETO_REDUCTASE_1"/>
    <property type="match status" value="1"/>
</dbReference>
<evidence type="ECO:0000256" key="4">
    <source>
        <dbReference type="PIRSR" id="PIRSR000097-1"/>
    </source>
</evidence>
<proteinExistence type="inferred from homology"/>
<comment type="caution">
    <text evidence="8">The sequence shown here is derived from an EMBL/GenBank/DDBJ whole genome shotgun (WGS) entry which is preliminary data.</text>
</comment>
<dbReference type="Gene3D" id="3.20.20.100">
    <property type="entry name" value="NADP-dependent oxidoreductase domain"/>
    <property type="match status" value="1"/>
</dbReference>
<dbReference type="PATRIC" id="fig|1423807.3.peg.1830"/>
<sequence>MTVRASTNLEAYRMQSLTDTYTLNNGVEIPVVGFGTWQTPDGDVAYQSVKSALDAGYRHIDTAAAYGNEESVGRGIKDSSVDRHDIFLTTKLWNDDHGYESTKQALDVSLQKLETDYVDLYLIHWPNPIKFRDDWEDINAETWRAMEEAYRDGKVRAIGVSNFRPSHLTTLMKTATITPAVNQNYLNPSDMQPEVTRVNAQYNILNEAYSPLGTGELLQVKALQDMATKYQHSVPQVILRWSLQHHFLPLPKSTHADRIKDNTNLFDFKISDEDMQTIDGLHGTTRLATDPDETNF</sequence>
<reference evidence="8 9" key="1">
    <citation type="journal article" date="2015" name="Genome Announc.">
        <title>Expanding the biotechnology potential of lactobacilli through comparative genomics of 213 strains and associated genera.</title>
        <authorList>
            <person name="Sun Z."/>
            <person name="Harris H.M."/>
            <person name="McCann A."/>
            <person name="Guo C."/>
            <person name="Argimon S."/>
            <person name="Zhang W."/>
            <person name="Yang X."/>
            <person name="Jeffery I.B."/>
            <person name="Cooney J.C."/>
            <person name="Kagawa T.F."/>
            <person name="Liu W."/>
            <person name="Song Y."/>
            <person name="Salvetti E."/>
            <person name="Wrobel A."/>
            <person name="Rasinkangas P."/>
            <person name="Parkhill J."/>
            <person name="Rea M.C."/>
            <person name="O'Sullivan O."/>
            <person name="Ritari J."/>
            <person name="Douillard F.P."/>
            <person name="Paul Ross R."/>
            <person name="Yang R."/>
            <person name="Briner A.E."/>
            <person name="Felis G.E."/>
            <person name="de Vos W.M."/>
            <person name="Barrangou R."/>
            <person name="Klaenhammer T.R."/>
            <person name="Caufield P.W."/>
            <person name="Cui Y."/>
            <person name="Zhang H."/>
            <person name="O'Toole P.W."/>
        </authorList>
    </citation>
    <scope>NUCLEOTIDE SEQUENCE [LARGE SCALE GENOMIC DNA]</scope>
    <source>
        <strain evidence="8 9">DSM 5007</strain>
    </source>
</reference>
<dbReference type="Pfam" id="PF00248">
    <property type="entry name" value="Aldo_ket_red"/>
    <property type="match status" value="1"/>
</dbReference>
<evidence type="ECO:0000259" key="7">
    <source>
        <dbReference type="Pfam" id="PF00248"/>
    </source>
</evidence>
<dbReference type="STRING" id="1423807.FD16_GL001787"/>
<dbReference type="FunFam" id="3.20.20.100:FF:000015">
    <property type="entry name" value="Oxidoreductase, aldo/keto reductase family"/>
    <property type="match status" value="1"/>
</dbReference>
<accession>A0A0R1VZZ0</accession>
<dbReference type="GO" id="GO:0016616">
    <property type="term" value="F:oxidoreductase activity, acting on the CH-OH group of donors, NAD or NADP as acceptor"/>
    <property type="evidence" value="ECO:0007669"/>
    <property type="project" value="UniProtKB-ARBA"/>
</dbReference>
<feature type="site" description="Lowers pKa of active site Tyr" evidence="6">
    <location>
        <position position="91"/>
    </location>
</feature>
<keyword evidence="2" id="KW-0521">NADP</keyword>
<evidence type="ECO:0000256" key="6">
    <source>
        <dbReference type="PIRSR" id="PIRSR000097-3"/>
    </source>
</evidence>
<dbReference type="PIRSF" id="PIRSF000097">
    <property type="entry name" value="AKR"/>
    <property type="match status" value="1"/>
</dbReference>
<evidence type="ECO:0000256" key="3">
    <source>
        <dbReference type="ARBA" id="ARBA00023002"/>
    </source>
</evidence>
<protein>
    <submittedName>
        <fullName evidence="8">Oxidoreductase</fullName>
    </submittedName>
</protein>
<gene>
    <name evidence="8" type="ORF">FD16_GL001787</name>
</gene>
<keyword evidence="9" id="KW-1185">Reference proteome</keyword>
<dbReference type="InterPro" id="IPR020471">
    <property type="entry name" value="AKR"/>
</dbReference>
<dbReference type="AlphaFoldDB" id="A0A0R1VZZ0"/>
<organism evidence="8 9">
    <name type="scientific">Paucilactobacillus suebicus DSM 5007 = KCTC 3549</name>
    <dbReference type="NCBI Taxonomy" id="1423807"/>
    <lineage>
        <taxon>Bacteria</taxon>
        <taxon>Bacillati</taxon>
        <taxon>Bacillota</taxon>
        <taxon>Bacilli</taxon>
        <taxon>Lactobacillales</taxon>
        <taxon>Lactobacillaceae</taxon>
        <taxon>Paucilactobacillus</taxon>
    </lineage>
</organism>
<dbReference type="InterPro" id="IPR036812">
    <property type="entry name" value="NAD(P)_OxRdtase_dom_sf"/>
</dbReference>
<dbReference type="InterPro" id="IPR018170">
    <property type="entry name" value="Aldo/ket_reductase_CS"/>
</dbReference>
<feature type="binding site" evidence="5">
    <location>
        <position position="124"/>
    </location>
    <ligand>
        <name>substrate</name>
    </ligand>
</feature>
<evidence type="ECO:0000256" key="5">
    <source>
        <dbReference type="PIRSR" id="PIRSR000097-2"/>
    </source>
</evidence>